<keyword evidence="1" id="KW-0862">Zinc</keyword>
<name>A0A1S3X2K1_TOBAC</name>
<feature type="compositionally biased region" description="Polar residues" evidence="3">
    <location>
        <begin position="274"/>
        <end position="302"/>
    </location>
</feature>
<dbReference type="PaxDb" id="4097-A0A1S3X2K1"/>
<feature type="compositionally biased region" description="Basic residues" evidence="3">
    <location>
        <begin position="260"/>
        <end position="273"/>
    </location>
</feature>
<sequence>MNLSGKIILRDLICKRHGRKHGHEEKKKSVATKSTIVESEGEDEEEEEEGDKHQNNIALFSRVVSNTMRRSKNNRRGKSSSRKGNEIGEQKNNDRKCYECGNYGHIQANCPELKRKLSKGNRKRKSSSLWGDEYMPDNDHSGVANLCFMAQSETTRKRKSFGAWSDEDISDNDHEESTSNRFMNPSETKQALEDMRKILDELKKTKREKMNWETQLEEYNKLKKEKEEWDILLEDYQDENDLLQEENAELRKQMNSWHKSSRHHFDRQNKRSHFLNNFKLTDKGSTSRRPTSNKSTQKSFKSTKAPAGIP</sequence>
<evidence type="ECO:0000256" key="3">
    <source>
        <dbReference type="SAM" id="MobiDB-lite"/>
    </source>
</evidence>
<feature type="domain" description="CCHC-type" evidence="4">
    <location>
        <begin position="95"/>
        <end position="112"/>
    </location>
</feature>
<dbReference type="KEGG" id="nta:107760571"/>
<reference evidence="5" key="1">
    <citation type="submission" date="2025-08" db="UniProtKB">
        <authorList>
            <consortium name="RefSeq"/>
        </authorList>
    </citation>
    <scope>IDENTIFICATION</scope>
</reference>
<dbReference type="SMART" id="SM00343">
    <property type="entry name" value="ZnF_C2HC"/>
    <property type="match status" value="1"/>
</dbReference>
<gene>
    <name evidence="5" type="primary">LOC107760571</name>
</gene>
<dbReference type="Pfam" id="PF00098">
    <property type="entry name" value="zf-CCHC"/>
    <property type="match status" value="1"/>
</dbReference>
<dbReference type="GO" id="GO:0008270">
    <property type="term" value="F:zinc ion binding"/>
    <property type="evidence" value="ECO:0007669"/>
    <property type="project" value="UniProtKB-KW"/>
</dbReference>
<evidence type="ECO:0000313" key="5">
    <source>
        <dbReference type="RefSeq" id="XP_016434127.1"/>
    </source>
</evidence>
<keyword evidence="2" id="KW-0175">Coiled coil</keyword>
<organism evidence="5">
    <name type="scientific">Nicotiana tabacum</name>
    <name type="common">Common tobacco</name>
    <dbReference type="NCBI Taxonomy" id="4097"/>
    <lineage>
        <taxon>Eukaryota</taxon>
        <taxon>Viridiplantae</taxon>
        <taxon>Streptophyta</taxon>
        <taxon>Embryophyta</taxon>
        <taxon>Tracheophyta</taxon>
        <taxon>Spermatophyta</taxon>
        <taxon>Magnoliopsida</taxon>
        <taxon>eudicotyledons</taxon>
        <taxon>Gunneridae</taxon>
        <taxon>Pentapetalae</taxon>
        <taxon>asterids</taxon>
        <taxon>lamiids</taxon>
        <taxon>Solanales</taxon>
        <taxon>Solanaceae</taxon>
        <taxon>Nicotianoideae</taxon>
        <taxon>Nicotianeae</taxon>
        <taxon>Nicotiana</taxon>
    </lineage>
</organism>
<protein>
    <submittedName>
        <fullName evidence="5">Uncharacterized protein DDB_G0283697-like</fullName>
    </submittedName>
</protein>
<keyword evidence="1" id="KW-0863">Zinc-finger</keyword>
<dbReference type="SUPFAM" id="SSF57756">
    <property type="entry name" value="Retrovirus zinc finger-like domains"/>
    <property type="match status" value="1"/>
</dbReference>
<dbReference type="InterPro" id="IPR036875">
    <property type="entry name" value="Znf_CCHC_sf"/>
</dbReference>
<proteinExistence type="predicted"/>
<dbReference type="AlphaFoldDB" id="A0A1S3X2K1"/>
<feature type="region of interest" description="Disordered" evidence="3">
    <location>
        <begin position="260"/>
        <end position="310"/>
    </location>
</feature>
<evidence type="ECO:0000256" key="2">
    <source>
        <dbReference type="SAM" id="Coils"/>
    </source>
</evidence>
<evidence type="ECO:0000259" key="4">
    <source>
        <dbReference type="PROSITE" id="PS50158"/>
    </source>
</evidence>
<feature type="compositionally biased region" description="Basic and acidic residues" evidence="3">
    <location>
        <begin position="83"/>
        <end position="94"/>
    </location>
</feature>
<dbReference type="GO" id="GO:0003676">
    <property type="term" value="F:nucleic acid binding"/>
    <property type="evidence" value="ECO:0007669"/>
    <property type="project" value="InterPro"/>
</dbReference>
<feature type="compositionally biased region" description="Polar residues" evidence="3">
    <location>
        <begin position="55"/>
        <end position="68"/>
    </location>
</feature>
<feature type="compositionally biased region" description="Basic residues" evidence="3">
    <location>
        <begin position="69"/>
        <end position="81"/>
    </location>
</feature>
<dbReference type="PROSITE" id="PS50158">
    <property type="entry name" value="ZF_CCHC"/>
    <property type="match status" value="1"/>
</dbReference>
<dbReference type="OrthoDB" id="1327392at2759"/>
<accession>A0A1S3X2K1</accession>
<feature type="coiled-coil region" evidence="2">
    <location>
        <begin position="188"/>
        <end position="260"/>
    </location>
</feature>
<keyword evidence="1" id="KW-0479">Metal-binding</keyword>
<dbReference type="Gene3D" id="4.10.60.10">
    <property type="entry name" value="Zinc finger, CCHC-type"/>
    <property type="match status" value="1"/>
</dbReference>
<dbReference type="RefSeq" id="XP_016434127.1">
    <property type="nucleotide sequence ID" value="XM_016578641.1"/>
</dbReference>
<dbReference type="InterPro" id="IPR001878">
    <property type="entry name" value="Znf_CCHC"/>
</dbReference>
<feature type="region of interest" description="Disordered" evidence="3">
    <location>
        <begin position="159"/>
        <end position="182"/>
    </location>
</feature>
<feature type="compositionally biased region" description="Acidic residues" evidence="3">
    <location>
        <begin position="39"/>
        <end position="49"/>
    </location>
</feature>
<feature type="region of interest" description="Disordered" evidence="3">
    <location>
        <begin position="15"/>
        <end position="94"/>
    </location>
</feature>
<evidence type="ECO:0000256" key="1">
    <source>
        <dbReference type="PROSITE-ProRule" id="PRU00047"/>
    </source>
</evidence>